<dbReference type="Pfam" id="PF02311">
    <property type="entry name" value="AraC_binding"/>
    <property type="match status" value="1"/>
</dbReference>
<feature type="domain" description="HTH araC/xylS-type" evidence="4">
    <location>
        <begin position="194"/>
        <end position="293"/>
    </location>
</feature>
<dbReference type="InterPro" id="IPR003313">
    <property type="entry name" value="AraC-bd"/>
</dbReference>
<comment type="caution">
    <text evidence="5">The sequence shown here is derived from an EMBL/GenBank/DDBJ whole genome shotgun (WGS) entry which is preliminary data.</text>
</comment>
<dbReference type="PANTHER" id="PTHR43280">
    <property type="entry name" value="ARAC-FAMILY TRANSCRIPTIONAL REGULATOR"/>
    <property type="match status" value="1"/>
</dbReference>
<evidence type="ECO:0000256" key="3">
    <source>
        <dbReference type="ARBA" id="ARBA00023163"/>
    </source>
</evidence>
<dbReference type="SUPFAM" id="SSF46689">
    <property type="entry name" value="Homeodomain-like"/>
    <property type="match status" value="2"/>
</dbReference>
<dbReference type="InterPro" id="IPR020449">
    <property type="entry name" value="Tscrpt_reg_AraC-type_HTH"/>
</dbReference>
<dbReference type="InterPro" id="IPR018060">
    <property type="entry name" value="HTH_AraC"/>
</dbReference>
<dbReference type="InterPro" id="IPR014710">
    <property type="entry name" value="RmlC-like_jellyroll"/>
</dbReference>
<protein>
    <submittedName>
        <fullName evidence="5">AraC family transcriptional regulator</fullName>
    </submittedName>
</protein>
<keyword evidence="6" id="KW-1185">Reference proteome</keyword>
<keyword evidence="1" id="KW-0805">Transcription regulation</keyword>
<evidence type="ECO:0000313" key="5">
    <source>
        <dbReference type="EMBL" id="MFC5649100.1"/>
    </source>
</evidence>
<sequence>MTTYTRESYFQDDRFPFYIDLCTIHKGNQIASHTHDFIELVFVVEGNAEHEVSGHHYKLAAGDVFVLEPNVYHSYLASQDEDTLVYNVLFEAAFLEKELEVLQQLPSFINFFYLAPFLRKSQSFVPYHPLQAGQMLHIQSHLQMINDEFQHKREGYQLLIKTRFIECLVWLSRYQQENRKHAKREEISDIAWIESIRNFVEQHYQQPLTLKQLSRLCGMSVSSFTAKFKEATGMSLLDYKHTVQIRHASELLLADTSKKVLQVALETGFNDLSFFNKTFRKHMGVTPRDYRVQKVHHP</sequence>
<dbReference type="SMART" id="SM00342">
    <property type="entry name" value="HTH_ARAC"/>
    <property type="match status" value="1"/>
</dbReference>
<dbReference type="Proteomes" id="UP001596047">
    <property type="component" value="Unassembled WGS sequence"/>
</dbReference>
<evidence type="ECO:0000256" key="2">
    <source>
        <dbReference type="ARBA" id="ARBA00023125"/>
    </source>
</evidence>
<name>A0ABW0VU19_9BACL</name>
<keyword evidence="2" id="KW-0238">DNA-binding</keyword>
<dbReference type="PANTHER" id="PTHR43280:SF2">
    <property type="entry name" value="HTH-TYPE TRANSCRIPTIONAL REGULATOR EXSA"/>
    <property type="match status" value="1"/>
</dbReference>
<evidence type="ECO:0000313" key="6">
    <source>
        <dbReference type="Proteomes" id="UP001596047"/>
    </source>
</evidence>
<reference evidence="6" key="1">
    <citation type="journal article" date="2019" name="Int. J. Syst. Evol. Microbiol.">
        <title>The Global Catalogue of Microorganisms (GCM) 10K type strain sequencing project: providing services to taxonomists for standard genome sequencing and annotation.</title>
        <authorList>
            <consortium name="The Broad Institute Genomics Platform"/>
            <consortium name="The Broad Institute Genome Sequencing Center for Infectious Disease"/>
            <person name="Wu L."/>
            <person name="Ma J."/>
        </authorList>
    </citation>
    <scope>NUCLEOTIDE SEQUENCE [LARGE SCALE GENOMIC DNA]</scope>
    <source>
        <strain evidence="6">CGMCC 1.3240</strain>
    </source>
</reference>
<dbReference type="InterPro" id="IPR009057">
    <property type="entry name" value="Homeodomain-like_sf"/>
</dbReference>
<organism evidence="5 6">
    <name type="scientific">Paenibacillus solisilvae</name>
    <dbReference type="NCBI Taxonomy" id="2486751"/>
    <lineage>
        <taxon>Bacteria</taxon>
        <taxon>Bacillati</taxon>
        <taxon>Bacillota</taxon>
        <taxon>Bacilli</taxon>
        <taxon>Bacillales</taxon>
        <taxon>Paenibacillaceae</taxon>
        <taxon>Paenibacillus</taxon>
    </lineage>
</organism>
<dbReference type="Pfam" id="PF12833">
    <property type="entry name" value="HTH_18"/>
    <property type="match status" value="1"/>
</dbReference>
<dbReference type="SUPFAM" id="SSF51215">
    <property type="entry name" value="Regulatory protein AraC"/>
    <property type="match status" value="1"/>
</dbReference>
<dbReference type="EMBL" id="JBHSOW010000030">
    <property type="protein sequence ID" value="MFC5649100.1"/>
    <property type="molecule type" value="Genomic_DNA"/>
</dbReference>
<dbReference type="RefSeq" id="WP_379187601.1">
    <property type="nucleotide sequence ID" value="NZ_JBHSOW010000030.1"/>
</dbReference>
<dbReference type="InterPro" id="IPR037923">
    <property type="entry name" value="HTH-like"/>
</dbReference>
<dbReference type="PROSITE" id="PS01124">
    <property type="entry name" value="HTH_ARAC_FAMILY_2"/>
    <property type="match status" value="1"/>
</dbReference>
<dbReference type="PRINTS" id="PR00032">
    <property type="entry name" value="HTHARAC"/>
</dbReference>
<gene>
    <name evidence="5" type="ORF">ACFPYJ_08140</name>
</gene>
<evidence type="ECO:0000259" key="4">
    <source>
        <dbReference type="PROSITE" id="PS01124"/>
    </source>
</evidence>
<dbReference type="PROSITE" id="PS00041">
    <property type="entry name" value="HTH_ARAC_FAMILY_1"/>
    <property type="match status" value="1"/>
</dbReference>
<dbReference type="InterPro" id="IPR018062">
    <property type="entry name" value="HTH_AraC-typ_CS"/>
</dbReference>
<evidence type="ECO:0000256" key="1">
    <source>
        <dbReference type="ARBA" id="ARBA00023015"/>
    </source>
</evidence>
<keyword evidence="3" id="KW-0804">Transcription</keyword>
<accession>A0ABW0VU19</accession>
<proteinExistence type="predicted"/>
<dbReference type="Gene3D" id="1.10.10.60">
    <property type="entry name" value="Homeodomain-like"/>
    <property type="match status" value="2"/>
</dbReference>
<dbReference type="Gene3D" id="2.60.120.10">
    <property type="entry name" value="Jelly Rolls"/>
    <property type="match status" value="1"/>
</dbReference>